<dbReference type="Pfam" id="PF04412">
    <property type="entry name" value="AcnX"/>
    <property type="match status" value="1"/>
</dbReference>
<dbReference type="PATRIC" id="fig|1434108.4.peg.377"/>
<gene>
    <name evidence="12" type="ORF">MSBRM_0328</name>
</gene>
<dbReference type="AlphaFoldDB" id="A0A0E3LMN4"/>
<evidence type="ECO:0000256" key="1">
    <source>
        <dbReference type="ARBA" id="ARBA00005092"/>
    </source>
</evidence>
<dbReference type="EC" id="4.2.1.182" evidence="9"/>
<evidence type="ECO:0000256" key="7">
    <source>
        <dbReference type="ARBA" id="ARBA00046333"/>
    </source>
</evidence>
<sequence length="405" mass="43530">MYLTKEEEQILNGDAGETLRQAIEILVTLGDIYGADRLIPIKSAQIAGVSYKTMGDAGLEWISDLQGKVKVPAILNPAGMDLQDWERLRISPEFAEKQKLIVQAYEKLGIRCECTCTPYTLEGFDVGYGDHLAWSESSAVSYANSVLGARTNREGGPSALSAALLGKTANYGFHLDENRVPEISFDVEYPLKGSDYGALGYVAGNLAGSKVPVFHLRSTPDADELKALGAAMAASGAVALYHVEEVTPEICRVNFEEPSEKITIEKSQLDEVYESLKKACKEPELITIGCPHCSAAELEKAAKLLRGKTVSKEFWIFTSRELAKRYPEYVGTIEESGAKVVCDTCMVVSPATNSYSCVMVNSGKALAYVPGMCGAEAVYGSMEACVEEAVGGAAKNVAKKGGDSN</sequence>
<comment type="function">
    <text evidence="6">Component of a hydro-lyase that catalyzes the dehydration of mevalonate 5-phosphate (MVA5P) to form trans-anhydromevalonate 5-phosphate (tAHMP). Involved in the archaeal mevalonate (MVA) pathway, which provides fundamental precursors for isoprenoid biosynthesis, such as isopentenyl diphosphate (IPP) and dimethylallyl diphosphate (DMAPP).</text>
</comment>
<evidence type="ECO:0000259" key="11">
    <source>
        <dbReference type="Pfam" id="PF04412"/>
    </source>
</evidence>
<comment type="subunit">
    <text evidence="8">Heterodimer composed of a large subunit (PMDh-L) and a small subunit (PMDh-S).</text>
</comment>
<keyword evidence="13" id="KW-1185">Reference proteome</keyword>
<evidence type="ECO:0000256" key="4">
    <source>
        <dbReference type="ARBA" id="ARBA00023239"/>
    </source>
</evidence>
<dbReference type="PANTHER" id="PTHR36577:SF3">
    <property type="entry name" value="DUF521 DOMAIN PROTEIN (AFU_ORTHOLOGUE AFUA_6G00490)"/>
    <property type="match status" value="1"/>
</dbReference>
<comment type="similarity">
    <text evidence="7">Belongs to the AcnX type II large subunit family.</text>
</comment>
<dbReference type="PANTHER" id="PTHR36577">
    <property type="entry name" value="DUF521 DOMAIN PROTEIN (AFU_ORTHOLOGUE AFUA_6G00490)"/>
    <property type="match status" value="1"/>
</dbReference>
<evidence type="ECO:0000256" key="9">
    <source>
        <dbReference type="ARBA" id="ARBA00047176"/>
    </source>
</evidence>
<dbReference type="InterPro" id="IPR007506">
    <property type="entry name" value="PMDh-L-like_dom"/>
</dbReference>
<keyword evidence="4" id="KW-0456">Lyase</keyword>
<evidence type="ECO:0000256" key="3">
    <source>
        <dbReference type="ARBA" id="ARBA00023229"/>
    </source>
</evidence>
<feature type="domain" description="Phosphomevalonate dehydratase large subunit-like" evidence="11">
    <location>
        <begin position="1"/>
        <end position="387"/>
    </location>
</feature>
<reference evidence="12 13" key="1">
    <citation type="submission" date="2014-07" db="EMBL/GenBank/DDBJ databases">
        <title>Methanogenic archaea and the global carbon cycle.</title>
        <authorList>
            <person name="Henriksen J.R."/>
            <person name="Luke J."/>
            <person name="Reinhart S."/>
            <person name="Benedict M.N."/>
            <person name="Youngblut N.D."/>
            <person name="Metcalf M.E."/>
            <person name="Whitaker R.J."/>
            <person name="Metcalf W.W."/>
        </authorList>
    </citation>
    <scope>NUCLEOTIDE SEQUENCE [LARGE SCALE GENOMIC DNA]</scope>
    <source>
        <strain evidence="12 13">MS</strain>
    </source>
</reference>
<evidence type="ECO:0000256" key="6">
    <source>
        <dbReference type="ARBA" id="ARBA00045299"/>
    </source>
</evidence>
<evidence type="ECO:0000256" key="8">
    <source>
        <dbReference type="ARBA" id="ARBA00046520"/>
    </source>
</evidence>
<comment type="pathway">
    <text evidence="1">Isoprenoid biosynthesis; isopentenyl diphosphate biosynthesis via mevalonate pathway.</text>
</comment>
<evidence type="ECO:0000256" key="2">
    <source>
        <dbReference type="ARBA" id="ARBA00023004"/>
    </source>
</evidence>
<dbReference type="EMBL" id="CP009528">
    <property type="protein sequence ID" value="AKB53326.1"/>
    <property type="molecule type" value="Genomic_DNA"/>
</dbReference>
<dbReference type="KEGG" id="mby:MSBRM_0328"/>
<comment type="catalytic activity">
    <reaction evidence="5">
        <text>(R)-5-phosphomevalonate = (2E)-3-methyl-5-phosphooxypent-2-enoate + H2O</text>
        <dbReference type="Rhea" id="RHEA:78975"/>
        <dbReference type="ChEBI" id="CHEBI:15377"/>
        <dbReference type="ChEBI" id="CHEBI:58146"/>
        <dbReference type="ChEBI" id="CHEBI:229665"/>
        <dbReference type="EC" id="4.2.1.182"/>
    </reaction>
    <physiologicalReaction direction="left-to-right" evidence="5">
        <dbReference type="Rhea" id="RHEA:78976"/>
    </physiologicalReaction>
</comment>
<dbReference type="STRING" id="1434108.MSBRM_0328"/>
<dbReference type="HOGENOM" id="CLU_018825_1_0_2"/>
<dbReference type="GeneID" id="24843491"/>
<evidence type="ECO:0000256" key="5">
    <source>
        <dbReference type="ARBA" id="ARBA00045120"/>
    </source>
</evidence>
<keyword evidence="3" id="KW-0414">Isoprene biosynthesis</keyword>
<dbReference type="GO" id="GO:0016829">
    <property type="term" value="F:lyase activity"/>
    <property type="evidence" value="ECO:0007669"/>
    <property type="project" value="UniProtKB-KW"/>
</dbReference>
<name>A0A0E3LMN4_METBA</name>
<dbReference type="RefSeq" id="WP_048154264.1">
    <property type="nucleotide sequence ID" value="NZ_CP009528.1"/>
</dbReference>
<proteinExistence type="inferred from homology"/>
<evidence type="ECO:0000313" key="12">
    <source>
        <dbReference type="EMBL" id="AKB53326.1"/>
    </source>
</evidence>
<evidence type="ECO:0000313" key="13">
    <source>
        <dbReference type="Proteomes" id="UP000033033"/>
    </source>
</evidence>
<organism evidence="12 13">
    <name type="scientific">Methanosarcina barkeri MS</name>
    <dbReference type="NCBI Taxonomy" id="1434108"/>
    <lineage>
        <taxon>Archaea</taxon>
        <taxon>Methanobacteriati</taxon>
        <taxon>Methanobacteriota</taxon>
        <taxon>Stenosarchaea group</taxon>
        <taxon>Methanomicrobia</taxon>
        <taxon>Methanosarcinales</taxon>
        <taxon>Methanosarcinaceae</taxon>
        <taxon>Methanosarcina</taxon>
    </lineage>
</organism>
<keyword evidence="2" id="KW-0408">Iron</keyword>
<evidence type="ECO:0000256" key="10">
    <source>
        <dbReference type="ARBA" id="ARBA00047196"/>
    </source>
</evidence>
<dbReference type="CDD" id="cd01355">
    <property type="entry name" value="AcnX"/>
    <property type="match status" value="1"/>
</dbReference>
<protein>
    <recommendedName>
        <fullName evidence="10">Phosphomevalonate dehydratase large subunit</fullName>
        <ecNumber evidence="9">4.2.1.182</ecNumber>
    </recommendedName>
</protein>
<dbReference type="GO" id="GO:0008299">
    <property type="term" value="P:isoprenoid biosynthetic process"/>
    <property type="evidence" value="ECO:0007669"/>
    <property type="project" value="UniProtKB-KW"/>
</dbReference>
<accession>A0A0E3LMN4</accession>
<dbReference type="Proteomes" id="UP000033033">
    <property type="component" value="Chromosome"/>
</dbReference>